<dbReference type="Pfam" id="PF01221">
    <property type="entry name" value="Dynein_light"/>
    <property type="match status" value="1"/>
</dbReference>
<evidence type="ECO:0000313" key="2">
    <source>
        <dbReference type="Proteomes" id="UP000017836"/>
    </source>
</evidence>
<dbReference type="GO" id="GO:0005868">
    <property type="term" value="C:cytoplasmic dynein complex"/>
    <property type="evidence" value="ECO:0000318"/>
    <property type="project" value="GO_Central"/>
</dbReference>
<evidence type="ECO:0000313" key="1">
    <source>
        <dbReference type="EMBL" id="ERN04527.1"/>
    </source>
</evidence>
<organism evidence="1 2">
    <name type="scientific">Amborella trichopoda</name>
    <dbReference type="NCBI Taxonomy" id="13333"/>
    <lineage>
        <taxon>Eukaryota</taxon>
        <taxon>Viridiplantae</taxon>
        <taxon>Streptophyta</taxon>
        <taxon>Embryophyta</taxon>
        <taxon>Tracheophyta</taxon>
        <taxon>Spermatophyta</taxon>
        <taxon>Magnoliopsida</taxon>
        <taxon>Amborellales</taxon>
        <taxon>Amborellaceae</taxon>
        <taxon>Amborella</taxon>
    </lineage>
</organism>
<dbReference type="GO" id="GO:0007017">
    <property type="term" value="P:microtubule-based process"/>
    <property type="evidence" value="ECO:0007669"/>
    <property type="project" value="InterPro"/>
</dbReference>
<dbReference type="EMBL" id="KI394223">
    <property type="protein sequence ID" value="ERN04527.1"/>
    <property type="molecule type" value="Genomic_DNA"/>
</dbReference>
<dbReference type="Proteomes" id="UP000017836">
    <property type="component" value="Unassembled WGS sequence"/>
</dbReference>
<protein>
    <recommendedName>
        <fullName evidence="3">Dynein light chain</fullName>
    </recommendedName>
</protein>
<dbReference type="eggNOG" id="KOG3430">
    <property type="taxonomic scope" value="Eukaryota"/>
</dbReference>
<dbReference type="HOGENOM" id="CLU_1273755_0_0_1"/>
<proteinExistence type="predicted"/>
<dbReference type="InterPro" id="IPR037177">
    <property type="entry name" value="DLC_sf"/>
</dbReference>
<dbReference type="InterPro" id="IPR001372">
    <property type="entry name" value="Dynein_light_chain_typ-1/2"/>
</dbReference>
<accession>W1P3R9</accession>
<evidence type="ECO:0008006" key="3">
    <source>
        <dbReference type="Google" id="ProtNLM"/>
    </source>
</evidence>
<dbReference type="PANTHER" id="PTHR11886">
    <property type="entry name" value="DYNEIN LIGHT CHAIN"/>
    <property type="match status" value="1"/>
</dbReference>
<dbReference type="STRING" id="13333.W1P3R9"/>
<keyword evidence="2" id="KW-1185">Reference proteome</keyword>
<sequence>MDGSTRRRRGSRTLLNFIIGAPEYSNKGGQKQSKDDVRSMFDQPKHHVQAINTSIDHPRDHVKAMNTSMNVGVAVSVPKNNTEEEKAKPALKSLGKMKSFENPNIKNRERIVVVESRKSVSEVDMNVASVAAFVGAKVRVADMPAFMQVHAFRCARSTYDSLEKFNPKHMAYNMKKEFDKAYGPAWHCIVGTSFGSYMDVNQWWRQWRYPDSRLRAL</sequence>
<dbReference type="SMART" id="SM01375">
    <property type="entry name" value="Dynein_light"/>
    <property type="match status" value="1"/>
</dbReference>
<dbReference type="GO" id="GO:0045505">
    <property type="term" value="F:dynein intermediate chain binding"/>
    <property type="evidence" value="ECO:0000318"/>
    <property type="project" value="GO_Central"/>
</dbReference>
<dbReference type="AlphaFoldDB" id="W1P3R9"/>
<gene>
    <name evidence="1" type="ORF">AMTR_s00081p00145720</name>
</gene>
<dbReference type="SUPFAM" id="SSF54648">
    <property type="entry name" value="DLC"/>
    <property type="match status" value="1"/>
</dbReference>
<dbReference type="PANTHER" id="PTHR11886:SF80">
    <property type="entry name" value="OS01G0555600 PROTEIN"/>
    <property type="match status" value="1"/>
</dbReference>
<dbReference type="Gene3D" id="3.30.740.10">
    <property type="entry name" value="Protein Inhibitor Of Neuronal Nitric Oxide Synthase"/>
    <property type="match status" value="1"/>
</dbReference>
<reference evidence="2" key="1">
    <citation type="journal article" date="2013" name="Science">
        <title>The Amborella genome and the evolution of flowering plants.</title>
        <authorList>
            <consortium name="Amborella Genome Project"/>
        </authorList>
    </citation>
    <scope>NUCLEOTIDE SEQUENCE [LARGE SCALE GENOMIC DNA]</scope>
</reference>
<name>W1P3R9_AMBTC</name>
<dbReference type="Gramene" id="ERN04527">
    <property type="protein sequence ID" value="ERN04527"/>
    <property type="gene ID" value="AMTR_s00081p00145720"/>
</dbReference>